<evidence type="ECO:0000256" key="2">
    <source>
        <dbReference type="ARBA" id="ARBA00023004"/>
    </source>
</evidence>
<evidence type="ECO:0000256" key="3">
    <source>
        <dbReference type="SAM" id="SignalP"/>
    </source>
</evidence>
<accession>A0ABN9T3N9</accession>
<feature type="chain" id="PRO_5047042318" evidence="3">
    <location>
        <begin position="24"/>
        <end position="286"/>
    </location>
</feature>
<evidence type="ECO:0000313" key="5">
    <source>
        <dbReference type="Proteomes" id="UP001189429"/>
    </source>
</evidence>
<protein>
    <submittedName>
        <fullName evidence="4">Uncharacterized protein</fullName>
    </submittedName>
</protein>
<dbReference type="EMBL" id="CAUYUJ010014306">
    <property type="protein sequence ID" value="CAK0839589.1"/>
    <property type="molecule type" value="Genomic_DNA"/>
</dbReference>
<dbReference type="PANTHER" id="PTHR10869">
    <property type="entry name" value="PROLYL 4-HYDROXYLASE ALPHA SUBUNIT"/>
    <property type="match status" value="1"/>
</dbReference>
<organism evidence="4 5">
    <name type="scientific">Prorocentrum cordatum</name>
    <dbReference type="NCBI Taxonomy" id="2364126"/>
    <lineage>
        <taxon>Eukaryota</taxon>
        <taxon>Sar</taxon>
        <taxon>Alveolata</taxon>
        <taxon>Dinophyceae</taxon>
        <taxon>Prorocentrales</taxon>
        <taxon>Prorocentraceae</taxon>
        <taxon>Prorocentrum</taxon>
    </lineage>
</organism>
<feature type="signal peptide" evidence="3">
    <location>
        <begin position="1"/>
        <end position="23"/>
    </location>
</feature>
<dbReference type="Gene3D" id="2.60.120.620">
    <property type="entry name" value="q2cbj1_9rhob like domain"/>
    <property type="match status" value="1"/>
</dbReference>
<reference evidence="4" key="1">
    <citation type="submission" date="2023-10" db="EMBL/GenBank/DDBJ databases">
        <authorList>
            <person name="Chen Y."/>
            <person name="Shah S."/>
            <person name="Dougan E. K."/>
            <person name="Thang M."/>
            <person name="Chan C."/>
        </authorList>
    </citation>
    <scope>NUCLEOTIDE SEQUENCE [LARGE SCALE GENOMIC DNA]</scope>
</reference>
<keyword evidence="3" id="KW-0732">Signal</keyword>
<proteinExistence type="predicted"/>
<evidence type="ECO:0000256" key="1">
    <source>
        <dbReference type="ARBA" id="ARBA00022723"/>
    </source>
</evidence>
<dbReference type="Proteomes" id="UP001189429">
    <property type="component" value="Unassembled WGS sequence"/>
</dbReference>
<keyword evidence="5" id="KW-1185">Reference proteome</keyword>
<evidence type="ECO:0000313" key="4">
    <source>
        <dbReference type="EMBL" id="CAK0839589.1"/>
    </source>
</evidence>
<name>A0ABN9T3N9_9DINO</name>
<comment type="caution">
    <text evidence="4">The sequence shown here is derived from an EMBL/GenBank/DDBJ whole genome shotgun (WGS) entry which is preliminary data.</text>
</comment>
<sequence length="286" mass="31888">MPRRPRLWLLASLAGRWRAAVLARPEAADGVSEARPLEAADYLSEEHFPGLHLLDVGPGDIRIYRGCQRPLGGAAIAVPAGWETMAAARAAFEAALGILPPEPLQTPWALFDSQGSRLESVQALLGLRVAFLLEIGQWMWPAVRVGFVQEAAGALEGKPLRLRTLSLRPVVFEVEGFMQSHEADRVISMGNKTGMFKSRGILESADRVSQRAQTEYRTSTQAWLRRSQSPVIDALDLRTANLTRVPREHNEEVQLLNYASGQFYSSHLRRLQRVWLRRGRRLPSAP</sequence>
<keyword evidence="1" id="KW-0479">Metal-binding</keyword>
<dbReference type="PANTHER" id="PTHR10869:SF246">
    <property type="entry name" value="TRANSMEMBRANE PROLYL 4-HYDROXYLASE"/>
    <property type="match status" value="1"/>
</dbReference>
<keyword evidence="2" id="KW-0408">Iron</keyword>
<dbReference type="InterPro" id="IPR045054">
    <property type="entry name" value="P4HA-like"/>
</dbReference>
<gene>
    <name evidence="4" type="ORF">PCOR1329_LOCUS35239</name>
</gene>